<dbReference type="InterPro" id="IPR036397">
    <property type="entry name" value="RNaseH_sf"/>
</dbReference>
<name>A0A485KCW7_9STRA</name>
<dbReference type="GO" id="GO:0003676">
    <property type="term" value="F:nucleic acid binding"/>
    <property type="evidence" value="ECO:0007669"/>
    <property type="project" value="InterPro"/>
</dbReference>
<accession>A0A485KCW7</accession>
<evidence type="ECO:0000313" key="3">
    <source>
        <dbReference type="Proteomes" id="UP000332933"/>
    </source>
</evidence>
<organism evidence="2 3">
    <name type="scientific">Aphanomyces stellatus</name>
    <dbReference type="NCBI Taxonomy" id="120398"/>
    <lineage>
        <taxon>Eukaryota</taxon>
        <taxon>Sar</taxon>
        <taxon>Stramenopiles</taxon>
        <taxon>Oomycota</taxon>
        <taxon>Saprolegniomycetes</taxon>
        <taxon>Saprolegniales</taxon>
        <taxon>Verrucalvaceae</taxon>
        <taxon>Aphanomyces</taxon>
    </lineage>
</organism>
<dbReference type="PANTHER" id="PTHR33889">
    <property type="entry name" value="OS04G0681850 PROTEIN"/>
    <property type="match status" value="1"/>
</dbReference>
<dbReference type="Gene3D" id="3.30.420.10">
    <property type="entry name" value="Ribonuclease H-like superfamily/Ribonuclease H"/>
    <property type="match status" value="1"/>
</dbReference>
<keyword evidence="3" id="KW-1185">Reference proteome</keyword>
<dbReference type="EMBL" id="VJMH01001157">
    <property type="protein sequence ID" value="KAF0712947.1"/>
    <property type="molecule type" value="Genomic_DNA"/>
</dbReference>
<reference evidence="2 3" key="1">
    <citation type="submission" date="2019-03" db="EMBL/GenBank/DDBJ databases">
        <authorList>
            <person name="Gaulin E."/>
            <person name="Dumas B."/>
        </authorList>
    </citation>
    <scope>NUCLEOTIDE SEQUENCE [LARGE SCALE GENOMIC DNA]</scope>
    <source>
        <strain evidence="2">CBS 568.67</strain>
    </source>
</reference>
<gene>
    <name evidence="2" type="primary">Aste57867_4587</name>
    <name evidence="1" type="ORF">As57867_004574</name>
    <name evidence="2" type="ORF">ASTE57867_4587</name>
</gene>
<protein>
    <submittedName>
        <fullName evidence="2">Aste57867_4587 protein</fullName>
    </submittedName>
</protein>
<dbReference type="AlphaFoldDB" id="A0A485KCW7"/>
<reference evidence="1" key="2">
    <citation type="submission" date="2019-06" db="EMBL/GenBank/DDBJ databases">
        <title>Genomics analysis of Aphanomyces spp. identifies a new class of oomycete effector associated with host adaptation.</title>
        <authorList>
            <person name="Gaulin E."/>
        </authorList>
    </citation>
    <scope>NUCLEOTIDE SEQUENCE</scope>
    <source>
        <strain evidence="1">CBS 578.67</strain>
    </source>
</reference>
<evidence type="ECO:0000313" key="1">
    <source>
        <dbReference type="EMBL" id="KAF0712947.1"/>
    </source>
</evidence>
<dbReference type="EMBL" id="CAADRA010001157">
    <property type="protein sequence ID" value="VFT81692.1"/>
    <property type="molecule type" value="Genomic_DNA"/>
</dbReference>
<sequence>MLKGTKKKNLTATECLNIVQHLLLVTKAPGQHKKRQAAMVAKKFGCSKDTVRRIWRRAAVDLTGAKIVFQDVALRKKGRSGRKPKHTAADAQARIITVPQARRFCFRSLAHAIKMPQSTLHYYYKRGVIAKYSSYLKPILTSSNKVARLKWALDRVKEVQGTKYFNYMYDTVHVDEKWFFMTRKKKVIYDVPG</sequence>
<proteinExistence type="predicted"/>
<dbReference type="PANTHER" id="PTHR33889:SF7">
    <property type="entry name" value="OS04G0681850 PROTEIN"/>
    <property type="match status" value="1"/>
</dbReference>
<evidence type="ECO:0000313" key="2">
    <source>
        <dbReference type="EMBL" id="VFT81692.1"/>
    </source>
</evidence>
<dbReference type="OrthoDB" id="103147at2759"/>
<dbReference type="Proteomes" id="UP000332933">
    <property type="component" value="Unassembled WGS sequence"/>
</dbReference>